<reference evidence="3 4" key="1">
    <citation type="submission" date="2016-12" db="EMBL/GenBank/DDBJ databases">
        <title>Complete genome sequence of Thauera chlorobenzoica, a Betaproteobacterium degrading haloaromatics anaerobically to CO2 and halides.</title>
        <authorList>
            <person name="Goris T."/>
            <person name="Mergelsberg M."/>
            <person name="Boll M."/>
        </authorList>
    </citation>
    <scope>NUCLEOTIDE SEQUENCE [LARGE SCALE GENOMIC DNA]</scope>
    <source>
        <strain evidence="3 4">3CB1</strain>
    </source>
</reference>
<dbReference type="NCBIfam" id="NF041043">
    <property type="entry name" value="BPSS1780_fam"/>
    <property type="match status" value="1"/>
</dbReference>
<feature type="transmembrane region" description="Helical" evidence="2">
    <location>
        <begin position="158"/>
        <end position="180"/>
    </location>
</feature>
<protein>
    <submittedName>
        <fullName evidence="3">Membrane protein</fullName>
    </submittedName>
</protein>
<feature type="transmembrane region" description="Helical" evidence="2">
    <location>
        <begin position="219"/>
        <end position="236"/>
    </location>
</feature>
<name>A0A1H5T3Q0_9RHOO</name>
<dbReference type="Proteomes" id="UP000185739">
    <property type="component" value="Chromosome"/>
</dbReference>
<proteinExistence type="predicted"/>
<dbReference type="KEGG" id="tcl:Tchl_1274"/>
<feature type="transmembrane region" description="Helical" evidence="2">
    <location>
        <begin position="66"/>
        <end position="82"/>
    </location>
</feature>
<dbReference type="EMBL" id="CP018839">
    <property type="protein sequence ID" value="APR04133.1"/>
    <property type="molecule type" value="Genomic_DNA"/>
</dbReference>
<sequence>MNTPRPLPPPPAPGDVAPGHALQWISAGWRLFMQAPGTWAVQALIFIIVITALGFLPVLGWAAAPIALPVLVAGMLAGAQALDRGQALRVDHLFEGLRRHPGNLLLVGVFHLLGLLLAAMVAAASGGSAMLTGAAIGAFAGMGMAAGGMMLGMLVFTVLWALLMMALWFAPALVMLHGVAPLDAMKLSARACVHNLLAFIVLAVLLYVLLWVAMLPAGLGMLILIPVIAGALYAAWKETFSPLLGLPTSPAGGDSQPAPPPSEPPRP</sequence>
<keyword evidence="2" id="KW-0812">Transmembrane</keyword>
<feature type="transmembrane region" description="Helical" evidence="2">
    <location>
        <begin position="39"/>
        <end position="59"/>
    </location>
</feature>
<feature type="transmembrane region" description="Helical" evidence="2">
    <location>
        <begin position="131"/>
        <end position="152"/>
    </location>
</feature>
<evidence type="ECO:0000256" key="2">
    <source>
        <dbReference type="SAM" id="Phobius"/>
    </source>
</evidence>
<feature type="region of interest" description="Disordered" evidence="1">
    <location>
        <begin position="247"/>
        <end position="267"/>
    </location>
</feature>
<dbReference type="InterPro" id="IPR047798">
    <property type="entry name" value="BPSS1780-like"/>
</dbReference>
<feature type="compositionally biased region" description="Pro residues" evidence="1">
    <location>
        <begin position="257"/>
        <end position="267"/>
    </location>
</feature>
<dbReference type="STRING" id="96773.Tchl_1274"/>
<organism evidence="3 4">
    <name type="scientific">Thauera chlorobenzoica</name>
    <dbReference type="NCBI Taxonomy" id="96773"/>
    <lineage>
        <taxon>Bacteria</taxon>
        <taxon>Pseudomonadati</taxon>
        <taxon>Pseudomonadota</taxon>
        <taxon>Betaproteobacteria</taxon>
        <taxon>Rhodocyclales</taxon>
        <taxon>Zoogloeaceae</taxon>
        <taxon>Thauera</taxon>
    </lineage>
</organism>
<evidence type="ECO:0000313" key="3">
    <source>
        <dbReference type="EMBL" id="APR04133.1"/>
    </source>
</evidence>
<evidence type="ECO:0000256" key="1">
    <source>
        <dbReference type="SAM" id="MobiDB-lite"/>
    </source>
</evidence>
<feature type="transmembrane region" description="Helical" evidence="2">
    <location>
        <begin position="102"/>
        <end position="124"/>
    </location>
</feature>
<feature type="transmembrane region" description="Helical" evidence="2">
    <location>
        <begin position="192"/>
        <end position="213"/>
    </location>
</feature>
<keyword evidence="2" id="KW-1133">Transmembrane helix</keyword>
<dbReference type="AlphaFoldDB" id="A0A1H5T3Q0"/>
<dbReference type="OrthoDB" id="5298483at2"/>
<keyword evidence="2" id="KW-0472">Membrane</keyword>
<dbReference type="RefSeq" id="WP_075147657.1">
    <property type="nucleotide sequence ID" value="NZ_CP018839.1"/>
</dbReference>
<keyword evidence="4" id="KW-1185">Reference proteome</keyword>
<accession>A0A1H5T3Q0</accession>
<gene>
    <name evidence="3" type="ORF">Tchl_1274</name>
</gene>
<evidence type="ECO:0000313" key="4">
    <source>
        <dbReference type="Proteomes" id="UP000185739"/>
    </source>
</evidence>